<evidence type="ECO:0000313" key="2">
    <source>
        <dbReference type="EMBL" id="KJJ83802.1"/>
    </source>
</evidence>
<dbReference type="PATRIC" id="fig|1609969.3.peg.2485"/>
<sequence length="57" mass="6182">MVTEMARGKTLDEAMARTKESVAEALDGLPPQKMHCSNLGADALHKAIEDYRSKHAG</sequence>
<dbReference type="InterPro" id="IPR002871">
    <property type="entry name" value="NIF_FeS_clus_asmbl_NifU_N"/>
</dbReference>
<dbReference type="Gene3D" id="3.90.1010.10">
    <property type="match status" value="1"/>
</dbReference>
<dbReference type="Proteomes" id="UP000033428">
    <property type="component" value="Unassembled WGS sequence"/>
</dbReference>
<proteinExistence type="predicted"/>
<protein>
    <submittedName>
        <fullName evidence="2">FeS cluster assembly scaffold protein NifU</fullName>
    </submittedName>
</protein>
<dbReference type="EMBL" id="JYNY01000478">
    <property type="protein sequence ID" value="KJJ83802.1"/>
    <property type="molecule type" value="Genomic_DNA"/>
</dbReference>
<dbReference type="GO" id="GO:0005506">
    <property type="term" value="F:iron ion binding"/>
    <property type="evidence" value="ECO:0007669"/>
    <property type="project" value="InterPro"/>
</dbReference>
<evidence type="ECO:0000313" key="3">
    <source>
        <dbReference type="Proteomes" id="UP000033428"/>
    </source>
</evidence>
<name>A0A0F0CKP5_9BACT</name>
<dbReference type="Pfam" id="PF01592">
    <property type="entry name" value="NifU_N"/>
    <property type="match status" value="1"/>
</dbReference>
<gene>
    <name evidence="2" type="ORF">OMAG_002321</name>
</gene>
<feature type="domain" description="NIF system FeS cluster assembly NifU N-terminal" evidence="1">
    <location>
        <begin position="1"/>
        <end position="55"/>
    </location>
</feature>
<dbReference type="SUPFAM" id="SSF82649">
    <property type="entry name" value="SufE/NifU"/>
    <property type="match status" value="1"/>
</dbReference>
<dbReference type="PANTHER" id="PTHR10093">
    <property type="entry name" value="IRON-SULFUR CLUSTER ASSEMBLY ENZYME NIFU HOMOLOG"/>
    <property type="match status" value="1"/>
</dbReference>
<accession>A0A0F0CKP5</accession>
<comment type="caution">
    <text evidence="2">The sequence shown here is derived from an EMBL/GenBank/DDBJ whole genome shotgun (WGS) entry which is preliminary data.</text>
</comment>
<keyword evidence="3" id="KW-1185">Reference proteome</keyword>
<dbReference type="AlphaFoldDB" id="A0A0F0CKP5"/>
<reference evidence="2 3" key="1">
    <citation type="submission" date="2015-02" db="EMBL/GenBank/DDBJ databases">
        <title>Single-cell genomics of uncultivated deep-branching MTB reveals a conserved set of magnetosome genes.</title>
        <authorList>
            <person name="Kolinko S."/>
            <person name="Richter M."/>
            <person name="Glockner F.O."/>
            <person name="Brachmann A."/>
            <person name="Schuler D."/>
        </authorList>
    </citation>
    <scope>NUCLEOTIDE SEQUENCE [LARGE SCALE GENOMIC DNA]</scope>
    <source>
        <strain evidence="2">SKK-01</strain>
    </source>
</reference>
<evidence type="ECO:0000259" key="1">
    <source>
        <dbReference type="Pfam" id="PF01592"/>
    </source>
</evidence>
<dbReference type="GO" id="GO:0051536">
    <property type="term" value="F:iron-sulfur cluster binding"/>
    <property type="evidence" value="ECO:0007669"/>
    <property type="project" value="InterPro"/>
</dbReference>
<organism evidence="2 3">
    <name type="scientific">Candidatus Omnitrophus magneticus</name>
    <dbReference type="NCBI Taxonomy" id="1609969"/>
    <lineage>
        <taxon>Bacteria</taxon>
        <taxon>Pseudomonadati</taxon>
        <taxon>Candidatus Omnitrophota</taxon>
        <taxon>Candidatus Omnitrophus</taxon>
    </lineage>
</organism>
<dbReference type="GO" id="GO:0016226">
    <property type="term" value="P:iron-sulfur cluster assembly"/>
    <property type="evidence" value="ECO:0007669"/>
    <property type="project" value="InterPro"/>
</dbReference>